<proteinExistence type="predicted"/>
<evidence type="ECO:0000313" key="2">
    <source>
        <dbReference type="Ensembl" id="ENSXCOP00000012036.1"/>
    </source>
</evidence>
<dbReference type="GeneTree" id="ENSGT00990000203874"/>
<feature type="region of interest" description="Disordered" evidence="1">
    <location>
        <begin position="50"/>
        <end position="87"/>
    </location>
</feature>
<organism evidence="2 3">
    <name type="scientific">Xiphophorus couchianus</name>
    <name type="common">Monterrey platyfish</name>
    <dbReference type="NCBI Taxonomy" id="32473"/>
    <lineage>
        <taxon>Eukaryota</taxon>
        <taxon>Metazoa</taxon>
        <taxon>Chordata</taxon>
        <taxon>Craniata</taxon>
        <taxon>Vertebrata</taxon>
        <taxon>Euteleostomi</taxon>
        <taxon>Actinopterygii</taxon>
        <taxon>Neopterygii</taxon>
        <taxon>Teleostei</taxon>
        <taxon>Neoteleostei</taxon>
        <taxon>Acanthomorphata</taxon>
        <taxon>Ovalentaria</taxon>
        <taxon>Atherinomorphae</taxon>
        <taxon>Cyprinodontiformes</taxon>
        <taxon>Poeciliidae</taxon>
        <taxon>Poeciliinae</taxon>
        <taxon>Xiphophorus</taxon>
    </lineage>
</organism>
<dbReference type="Ensembl" id="ENSXCOT00000012174.1">
    <property type="protein sequence ID" value="ENSXCOP00000012036.1"/>
    <property type="gene ID" value="ENSXCOG00000009106.1"/>
</dbReference>
<dbReference type="AlphaFoldDB" id="A0A3B5LRK1"/>
<feature type="region of interest" description="Disordered" evidence="1">
    <location>
        <begin position="1"/>
        <end position="21"/>
    </location>
</feature>
<protein>
    <submittedName>
        <fullName evidence="2">Uncharacterized protein</fullName>
    </submittedName>
</protein>
<reference evidence="2" key="2">
    <citation type="submission" date="2025-09" db="UniProtKB">
        <authorList>
            <consortium name="Ensembl"/>
        </authorList>
    </citation>
    <scope>IDENTIFICATION</scope>
</reference>
<evidence type="ECO:0000256" key="1">
    <source>
        <dbReference type="SAM" id="MobiDB-lite"/>
    </source>
</evidence>
<name>A0A3B5LRK1_9TELE</name>
<sequence>MHGHQQRRGGHQDELESPQSDVRDWEELVVADAVAAGLLGVAGEAGLLITPNALGGNHQHQDAENEDDGEPNATDASGMPVYTADHGIKGSPVHLRLQVCRKRNKMNHSMLGLLNPPRNFYGSMK</sequence>
<accession>A0A3B5LRK1</accession>
<keyword evidence="3" id="KW-1185">Reference proteome</keyword>
<dbReference type="STRING" id="32473.ENSXCOP00000012036"/>
<evidence type="ECO:0000313" key="3">
    <source>
        <dbReference type="Proteomes" id="UP000261380"/>
    </source>
</evidence>
<reference evidence="2" key="1">
    <citation type="submission" date="2025-08" db="UniProtKB">
        <authorList>
            <consortium name="Ensembl"/>
        </authorList>
    </citation>
    <scope>IDENTIFICATION</scope>
</reference>
<dbReference type="Proteomes" id="UP000261380">
    <property type="component" value="Unplaced"/>
</dbReference>